<dbReference type="OrthoDB" id="3542438at2"/>
<dbReference type="EMBL" id="CP041692">
    <property type="protein sequence ID" value="QDP96948.1"/>
    <property type="molecule type" value="Genomic_DNA"/>
</dbReference>
<dbReference type="SUPFAM" id="SSF109854">
    <property type="entry name" value="DinB/YfiT-like putative metalloenzymes"/>
    <property type="match status" value="1"/>
</dbReference>
<reference evidence="2 3" key="1">
    <citation type="submission" date="2019-07" db="EMBL/GenBank/DDBJ databases">
        <title>Microlunatus dokdonensis sp. nov. isolated from the rhizospheric soil of the wild plant Elymus tsukushiensis.</title>
        <authorList>
            <person name="Ghim S.-Y."/>
            <person name="Hwang Y.-J."/>
            <person name="Son J.-S."/>
            <person name="Shin J.-H."/>
        </authorList>
    </citation>
    <scope>NUCLEOTIDE SEQUENCE [LARGE SCALE GENOMIC DNA]</scope>
    <source>
        <strain evidence="2 3">KUDC0627</strain>
    </source>
</reference>
<dbReference type="Pfam" id="PF00805">
    <property type="entry name" value="Pentapeptide"/>
    <property type="match status" value="1"/>
</dbReference>
<dbReference type="SUPFAM" id="SSF141571">
    <property type="entry name" value="Pentapeptide repeat-like"/>
    <property type="match status" value="1"/>
</dbReference>
<dbReference type="KEGG" id="mik:FOE78_14400"/>
<dbReference type="AlphaFoldDB" id="A0A516Q0L7"/>
<evidence type="ECO:0000313" key="3">
    <source>
        <dbReference type="Proteomes" id="UP000319263"/>
    </source>
</evidence>
<sequence>MADFSEEDLHGSTFHKVDLRDSRFTDVRMSGVRIRSADLSDMIIRAVDADRTQLDAPWLYNGSLIINDVDVVPLVDAELNRRFPGRANRRAADPDGLRTAWAALERAWDGVVDRARSMPDGTVDISVGDEWSFAQTLRHLVLATDMWLGKAVLRRRQPFHPLGLIDAASADELDPAVLAVEDPGFADVLDARADRMGMVRDFLAAVTAEELAEQRPNPHDPQYSETVRSCLHTILEEEWEHQRYAVRDLDRIAADRPAATPA</sequence>
<dbReference type="Gene3D" id="1.20.120.450">
    <property type="entry name" value="dinb family like domain"/>
    <property type="match status" value="1"/>
</dbReference>
<protein>
    <submittedName>
        <fullName evidence="2">DinB family protein</fullName>
    </submittedName>
</protein>
<dbReference type="InterPro" id="IPR034660">
    <property type="entry name" value="DinB/YfiT-like"/>
</dbReference>
<accession>A0A516Q0L7</accession>
<dbReference type="InterPro" id="IPR001646">
    <property type="entry name" value="5peptide_repeat"/>
</dbReference>
<evidence type="ECO:0000259" key="1">
    <source>
        <dbReference type="Pfam" id="PF12867"/>
    </source>
</evidence>
<dbReference type="Proteomes" id="UP000319263">
    <property type="component" value="Chromosome"/>
</dbReference>
<keyword evidence="3" id="KW-1185">Reference proteome</keyword>
<dbReference type="InterPro" id="IPR024775">
    <property type="entry name" value="DinB-like"/>
</dbReference>
<gene>
    <name evidence="2" type="ORF">FOE78_14400</name>
</gene>
<name>A0A516Q0L7_9ACTN</name>
<organism evidence="2 3">
    <name type="scientific">Microlunatus elymi</name>
    <dbReference type="NCBI Taxonomy" id="2596828"/>
    <lineage>
        <taxon>Bacteria</taxon>
        <taxon>Bacillati</taxon>
        <taxon>Actinomycetota</taxon>
        <taxon>Actinomycetes</taxon>
        <taxon>Propionibacteriales</taxon>
        <taxon>Propionibacteriaceae</taxon>
        <taxon>Microlunatus</taxon>
    </lineage>
</organism>
<dbReference type="RefSeq" id="WP_143986909.1">
    <property type="nucleotide sequence ID" value="NZ_CP041692.1"/>
</dbReference>
<proteinExistence type="predicted"/>
<dbReference type="Gene3D" id="2.160.20.80">
    <property type="entry name" value="E3 ubiquitin-protein ligase SopA"/>
    <property type="match status" value="1"/>
</dbReference>
<evidence type="ECO:0000313" key="2">
    <source>
        <dbReference type="EMBL" id="QDP96948.1"/>
    </source>
</evidence>
<dbReference type="Pfam" id="PF12867">
    <property type="entry name" value="DinB_2"/>
    <property type="match status" value="1"/>
</dbReference>
<feature type="domain" description="DinB-like" evidence="1">
    <location>
        <begin position="103"/>
        <end position="244"/>
    </location>
</feature>